<evidence type="ECO:0000313" key="9">
    <source>
        <dbReference type="Proteomes" id="UP000199258"/>
    </source>
</evidence>
<keyword evidence="3" id="KW-0560">Oxidoreductase</keyword>
<protein>
    <submittedName>
        <fullName evidence="8">3-hydroxyacyl-CoA dehydrogenase</fullName>
    </submittedName>
</protein>
<feature type="site" description="Important for catalytic activity" evidence="4">
    <location>
        <position position="143"/>
    </location>
</feature>
<name>A0A1G8C9U3_9MICC</name>
<dbReference type="InterPro" id="IPR006108">
    <property type="entry name" value="3HC_DH_C"/>
</dbReference>
<keyword evidence="9" id="KW-1185">Reference proteome</keyword>
<organism evidence="8 9">
    <name type="scientific">Arthrobacter subterraneus</name>
    <dbReference type="NCBI Taxonomy" id="335973"/>
    <lineage>
        <taxon>Bacteria</taxon>
        <taxon>Bacillati</taxon>
        <taxon>Actinomycetota</taxon>
        <taxon>Actinomycetes</taxon>
        <taxon>Micrococcales</taxon>
        <taxon>Micrococcaceae</taxon>
        <taxon>Arthrobacter</taxon>
    </lineage>
</organism>
<proteinExistence type="inferred from homology"/>
<evidence type="ECO:0000256" key="3">
    <source>
        <dbReference type="ARBA" id="ARBA00023002"/>
    </source>
</evidence>
<evidence type="ECO:0000256" key="5">
    <source>
        <dbReference type="PIRSR" id="PIRSR000105-2"/>
    </source>
</evidence>
<dbReference type="EMBL" id="FNDT01000001">
    <property type="protein sequence ID" value="SDH42079.1"/>
    <property type="molecule type" value="Genomic_DNA"/>
</dbReference>
<dbReference type="RefSeq" id="WP_090584182.1">
    <property type="nucleotide sequence ID" value="NZ_FNDT01000001.1"/>
</dbReference>
<dbReference type="InterPro" id="IPR006176">
    <property type="entry name" value="3-OHacyl-CoA_DH_NAD-bd"/>
</dbReference>
<dbReference type="InterPro" id="IPR013328">
    <property type="entry name" value="6PGD_dom2"/>
</dbReference>
<dbReference type="InterPro" id="IPR006180">
    <property type="entry name" value="3-OHacyl-CoA_DH_CS"/>
</dbReference>
<feature type="domain" description="3-hydroxyacyl-CoA dehydrogenase NAD binding" evidence="7">
    <location>
        <begin position="8"/>
        <end position="186"/>
    </location>
</feature>
<evidence type="ECO:0000259" key="7">
    <source>
        <dbReference type="Pfam" id="PF02737"/>
    </source>
</evidence>
<sequence length="319" mass="33368">MTVQINSAAIIGGGYMGGGMAQSLALSGVCCKIADIDAEAARKSVDRLVEEGRRYEGEGLFPSGAGELLESNLRAAHSLADAVDDVDYVAEVVPERLELKQSVIGQISAAAKSGTIIGSNTSAIPISTLAESSAEPENFLGVHWMNPSYFVPSVEIIPTVSTSAGAVEAVEKLLGRAGKVATQVSDSAGFVANRLQFALYQEAVRMVEEGLADPAQIDEVVSNSFGFRLAVFGPFAIADIAGLDVYEGAFRSMEAAYGERFAAPSLLREKVAAGQLGMKSGQGFLAMDPAQAGGLAKYRDRAYAELGALKQRLGNPPID</sequence>
<evidence type="ECO:0000256" key="2">
    <source>
        <dbReference type="ARBA" id="ARBA00009463"/>
    </source>
</evidence>
<dbReference type="OrthoDB" id="9771883at2"/>
<dbReference type="SUPFAM" id="SSF48179">
    <property type="entry name" value="6-phosphogluconate dehydrogenase C-terminal domain-like"/>
    <property type="match status" value="1"/>
</dbReference>
<dbReference type="PIRSF" id="PIRSF000105">
    <property type="entry name" value="HCDH"/>
    <property type="match status" value="1"/>
</dbReference>
<evidence type="ECO:0000313" key="8">
    <source>
        <dbReference type="EMBL" id="SDH42079.1"/>
    </source>
</evidence>
<dbReference type="GO" id="GO:0070403">
    <property type="term" value="F:NAD+ binding"/>
    <property type="evidence" value="ECO:0007669"/>
    <property type="project" value="InterPro"/>
</dbReference>
<dbReference type="Pfam" id="PF02737">
    <property type="entry name" value="3HCDH_N"/>
    <property type="match status" value="1"/>
</dbReference>
<dbReference type="Gene3D" id="1.10.1040.10">
    <property type="entry name" value="N-(1-d-carboxylethyl)-l-norvaline Dehydrogenase, domain 2"/>
    <property type="match status" value="1"/>
</dbReference>
<feature type="binding site" evidence="5">
    <location>
        <position position="122"/>
    </location>
    <ligand>
        <name>NAD(+)</name>
        <dbReference type="ChEBI" id="CHEBI:57540"/>
    </ligand>
</feature>
<dbReference type="GO" id="GO:0006631">
    <property type="term" value="P:fatty acid metabolic process"/>
    <property type="evidence" value="ECO:0007669"/>
    <property type="project" value="InterPro"/>
</dbReference>
<feature type="binding site" evidence="5">
    <location>
        <position position="146"/>
    </location>
    <ligand>
        <name>NAD(+)</name>
        <dbReference type="ChEBI" id="CHEBI:57540"/>
    </ligand>
</feature>
<dbReference type="InterPro" id="IPR008927">
    <property type="entry name" value="6-PGluconate_DH-like_C_sf"/>
</dbReference>
<dbReference type="PROSITE" id="PS00067">
    <property type="entry name" value="3HCDH"/>
    <property type="match status" value="1"/>
</dbReference>
<evidence type="ECO:0000259" key="6">
    <source>
        <dbReference type="Pfam" id="PF00725"/>
    </source>
</evidence>
<accession>A0A1G8C9U3</accession>
<dbReference type="PANTHER" id="PTHR48075">
    <property type="entry name" value="3-HYDROXYACYL-COA DEHYDROGENASE FAMILY PROTEIN"/>
    <property type="match status" value="1"/>
</dbReference>
<dbReference type="InterPro" id="IPR036291">
    <property type="entry name" value="NAD(P)-bd_dom_sf"/>
</dbReference>
<feature type="binding site" evidence="5">
    <location>
        <position position="95"/>
    </location>
    <ligand>
        <name>NAD(+)</name>
        <dbReference type="ChEBI" id="CHEBI:57540"/>
    </ligand>
</feature>
<evidence type="ECO:0000256" key="1">
    <source>
        <dbReference type="ARBA" id="ARBA00005086"/>
    </source>
</evidence>
<dbReference type="SUPFAM" id="SSF51735">
    <property type="entry name" value="NAD(P)-binding Rossmann-fold domains"/>
    <property type="match status" value="1"/>
</dbReference>
<feature type="domain" description="3-hydroxyacyl-CoA dehydrogenase C-terminal" evidence="6">
    <location>
        <begin position="189"/>
        <end position="285"/>
    </location>
</feature>
<dbReference type="STRING" id="335973.SAMN04488693_101196"/>
<feature type="binding site" evidence="5">
    <location>
        <position position="35"/>
    </location>
    <ligand>
        <name>NAD(+)</name>
        <dbReference type="ChEBI" id="CHEBI:57540"/>
    </ligand>
</feature>
<reference evidence="8 9" key="1">
    <citation type="submission" date="2016-10" db="EMBL/GenBank/DDBJ databases">
        <authorList>
            <person name="de Groot N.N."/>
        </authorList>
    </citation>
    <scope>NUCLEOTIDE SEQUENCE [LARGE SCALE GENOMIC DNA]</scope>
    <source>
        <strain evidence="8 9">NP_1H</strain>
    </source>
</reference>
<keyword evidence="5" id="KW-0520">NAD</keyword>
<dbReference type="InterPro" id="IPR022694">
    <property type="entry name" value="3-OHacyl-CoA_DH"/>
</dbReference>
<dbReference type="Pfam" id="PF00725">
    <property type="entry name" value="3HCDH"/>
    <property type="match status" value="1"/>
</dbReference>
<dbReference type="AlphaFoldDB" id="A0A1G8C9U3"/>
<dbReference type="Proteomes" id="UP000199258">
    <property type="component" value="Unassembled WGS sequence"/>
</dbReference>
<comment type="pathway">
    <text evidence="1">Lipid metabolism; butanoate metabolism.</text>
</comment>
<feature type="binding site" evidence="5">
    <location>
        <position position="100"/>
    </location>
    <ligand>
        <name>NAD(+)</name>
        <dbReference type="ChEBI" id="CHEBI:57540"/>
    </ligand>
</feature>
<feature type="binding site" evidence="5">
    <location>
        <position position="279"/>
    </location>
    <ligand>
        <name>NAD(+)</name>
        <dbReference type="ChEBI" id="CHEBI:57540"/>
    </ligand>
</feature>
<gene>
    <name evidence="8" type="ORF">SAMN04488693_101196</name>
</gene>
<feature type="binding site" evidence="5">
    <location>
        <begin position="12"/>
        <end position="17"/>
    </location>
    <ligand>
        <name>NAD(+)</name>
        <dbReference type="ChEBI" id="CHEBI:57540"/>
    </ligand>
</feature>
<dbReference type="GO" id="GO:0016616">
    <property type="term" value="F:oxidoreductase activity, acting on the CH-OH group of donors, NAD or NADP as acceptor"/>
    <property type="evidence" value="ECO:0007669"/>
    <property type="project" value="InterPro"/>
</dbReference>
<evidence type="ECO:0000256" key="4">
    <source>
        <dbReference type="PIRSR" id="PIRSR000105-1"/>
    </source>
</evidence>
<dbReference type="Gene3D" id="3.40.50.720">
    <property type="entry name" value="NAD(P)-binding Rossmann-like Domain"/>
    <property type="match status" value="1"/>
</dbReference>
<dbReference type="PANTHER" id="PTHR48075:SF5">
    <property type="entry name" value="3-HYDROXYBUTYRYL-COA DEHYDROGENASE"/>
    <property type="match status" value="1"/>
</dbReference>
<comment type="similarity">
    <text evidence="2">Belongs to the 3-hydroxyacyl-CoA dehydrogenase family.</text>
</comment>